<evidence type="ECO:0000313" key="2">
    <source>
        <dbReference type="EMBL" id="HGY95093.1"/>
    </source>
</evidence>
<accession>A0A7V4XTX3</accession>
<feature type="transmembrane region" description="Helical" evidence="1">
    <location>
        <begin position="66"/>
        <end position="87"/>
    </location>
</feature>
<feature type="transmembrane region" description="Helical" evidence="1">
    <location>
        <begin position="99"/>
        <end position="118"/>
    </location>
</feature>
<sequence length="149" mass="16931">MATLVVATLFALSILIYSIADAIGLQNHSLPQAEPTLFAPQWYTIFFSNLLAACLFYLAGRIRVGALFYGILAINLSVWSLAMSLIIPWMEKSTNWRLGLWMFSYIWLEVFAYMLIYFSGYFRRLTTLAAPLILAVAAYIEATGIKWIR</sequence>
<comment type="caution">
    <text evidence="2">The sequence shown here is derived from an EMBL/GenBank/DDBJ whole genome shotgun (WGS) entry which is preliminary data.</text>
</comment>
<gene>
    <name evidence="2" type="ORF">ENW50_10500</name>
</gene>
<organism evidence="2">
    <name type="scientific">Acidobacterium capsulatum</name>
    <dbReference type="NCBI Taxonomy" id="33075"/>
    <lineage>
        <taxon>Bacteria</taxon>
        <taxon>Pseudomonadati</taxon>
        <taxon>Acidobacteriota</taxon>
        <taxon>Terriglobia</taxon>
        <taxon>Terriglobales</taxon>
        <taxon>Acidobacteriaceae</taxon>
        <taxon>Acidobacterium</taxon>
    </lineage>
</organism>
<keyword evidence="1" id="KW-0472">Membrane</keyword>
<evidence type="ECO:0000256" key="1">
    <source>
        <dbReference type="SAM" id="Phobius"/>
    </source>
</evidence>
<feature type="transmembrane region" description="Helical" evidence="1">
    <location>
        <begin position="38"/>
        <end position="59"/>
    </location>
</feature>
<dbReference type="EMBL" id="DTKL01000065">
    <property type="protein sequence ID" value="HGY95093.1"/>
    <property type="molecule type" value="Genomic_DNA"/>
</dbReference>
<reference evidence="2" key="1">
    <citation type="journal article" date="2020" name="mSystems">
        <title>Genome- and Community-Level Interaction Insights into Carbon Utilization and Element Cycling Functions of Hydrothermarchaeota in Hydrothermal Sediment.</title>
        <authorList>
            <person name="Zhou Z."/>
            <person name="Liu Y."/>
            <person name="Xu W."/>
            <person name="Pan J."/>
            <person name="Luo Z.H."/>
            <person name="Li M."/>
        </authorList>
    </citation>
    <scope>NUCLEOTIDE SEQUENCE [LARGE SCALE GENOMIC DNA]</scope>
    <source>
        <strain evidence="2">SpSt-855</strain>
    </source>
</reference>
<feature type="transmembrane region" description="Helical" evidence="1">
    <location>
        <begin position="125"/>
        <end position="148"/>
    </location>
</feature>
<keyword evidence="1" id="KW-0812">Transmembrane</keyword>
<name>A0A7V4XTX3_9BACT</name>
<dbReference type="AlphaFoldDB" id="A0A7V4XTX3"/>
<protein>
    <submittedName>
        <fullName evidence="2">Uncharacterized protein</fullName>
    </submittedName>
</protein>
<keyword evidence="1" id="KW-1133">Transmembrane helix</keyword>
<proteinExistence type="predicted"/>